<evidence type="ECO:0000313" key="2">
    <source>
        <dbReference type="EMBL" id="CDQ98728.1"/>
    </source>
</evidence>
<accession>A0A060Z3W2</accession>
<reference evidence="2" key="1">
    <citation type="journal article" date="2014" name="Nat. Commun.">
        <title>The rainbow trout genome provides novel insights into evolution after whole-genome duplication in vertebrates.</title>
        <authorList>
            <person name="Berthelot C."/>
            <person name="Brunet F."/>
            <person name="Chalopin D."/>
            <person name="Juanchich A."/>
            <person name="Bernard M."/>
            <person name="Noel B."/>
            <person name="Bento P."/>
            <person name="Da Silva C."/>
            <person name="Labadie K."/>
            <person name="Alberti A."/>
            <person name="Aury J.M."/>
            <person name="Louis A."/>
            <person name="Dehais P."/>
            <person name="Bardou P."/>
            <person name="Montfort J."/>
            <person name="Klopp C."/>
            <person name="Cabau C."/>
            <person name="Gaspin C."/>
            <person name="Thorgaard G.H."/>
            <person name="Boussaha M."/>
            <person name="Quillet E."/>
            <person name="Guyomard R."/>
            <person name="Galiana D."/>
            <person name="Bobe J."/>
            <person name="Volff J.N."/>
            <person name="Genet C."/>
            <person name="Wincker P."/>
            <person name="Jaillon O."/>
            <person name="Roest Crollius H."/>
            <person name="Guiguen Y."/>
        </authorList>
    </citation>
    <scope>NUCLEOTIDE SEQUENCE [LARGE SCALE GENOMIC DNA]</scope>
</reference>
<proteinExistence type="predicted"/>
<gene>
    <name evidence="2" type="ORF">GSONMT00024112001</name>
</gene>
<feature type="compositionally biased region" description="Gly residues" evidence="1">
    <location>
        <begin position="155"/>
        <end position="166"/>
    </location>
</feature>
<reference evidence="2" key="2">
    <citation type="submission" date="2014-03" db="EMBL/GenBank/DDBJ databases">
        <authorList>
            <person name="Genoscope - CEA"/>
        </authorList>
    </citation>
    <scope>NUCLEOTIDE SEQUENCE</scope>
</reference>
<evidence type="ECO:0000313" key="3">
    <source>
        <dbReference type="Proteomes" id="UP000193380"/>
    </source>
</evidence>
<feature type="region of interest" description="Disordered" evidence="1">
    <location>
        <begin position="89"/>
        <end position="166"/>
    </location>
</feature>
<feature type="region of interest" description="Disordered" evidence="1">
    <location>
        <begin position="32"/>
        <end position="54"/>
    </location>
</feature>
<sequence length="166" mass="17930">MSYKVFLEKLGLESIKYRKFVPEPPKLALGWQGISPPNMTKQRNRAASQNATGDTQEIQGLTQDKLQTLFLKKRIGRITTANLGQALEVPQYNLRGPQATSEPSPGQRAPDPAGPRAHWGHHPAQPEAAQPQEGALCPGEGDTTHPYWRMEGGDHGGCGSGEGLAA</sequence>
<name>A0A060Z3W2_ONCMY</name>
<dbReference type="Proteomes" id="UP000193380">
    <property type="component" value="Unassembled WGS sequence"/>
</dbReference>
<organism evidence="2 3">
    <name type="scientific">Oncorhynchus mykiss</name>
    <name type="common">Rainbow trout</name>
    <name type="synonym">Salmo gairdneri</name>
    <dbReference type="NCBI Taxonomy" id="8022"/>
    <lineage>
        <taxon>Eukaryota</taxon>
        <taxon>Metazoa</taxon>
        <taxon>Chordata</taxon>
        <taxon>Craniata</taxon>
        <taxon>Vertebrata</taxon>
        <taxon>Euteleostomi</taxon>
        <taxon>Actinopterygii</taxon>
        <taxon>Neopterygii</taxon>
        <taxon>Teleostei</taxon>
        <taxon>Protacanthopterygii</taxon>
        <taxon>Salmoniformes</taxon>
        <taxon>Salmonidae</taxon>
        <taxon>Salmoninae</taxon>
        <taxon>Oncorhynchus</taxon>
    </lineage>
</organism>
<dbReference type="AlphaFoldDB" id="A0A060Z3W2"/>
<feature type="compositionally biased region" description="Polar residues" evidence="1">
    <location>
        <begin position="35"/>
        <end position="54"/>
    </location>
</feature>
<dbReference type="EMBL" id="FR939826">
    <property type="protein sequence ID" value="CDQ98728.1"/>
    <property type="molecule type" value="Genomic_DNA"/>
</dbReference>
<dbReference type="PaxDb" id="8022-A0A060Z3W2"/>
<feature type="compositionally biased region" description="Low complexity" evidence="1">
    <location>
        <begin position="123"/>
        <end position="133"/>
    </location>
</feature>
<evidence type="ECO:0000256" key="1">
    <source>
        <dbReference type="SAM" id="MobiDB-lite"/>
    </source>
</evidence>
<protein>
    <submittedName>
        <fullName evidence="2">Uncharacterized protein</fullName>
    </submittedName>
</protein>